<keyword evidence="3" id="KW-1185">Reference proteome</keyword>
<gene>
    <name evidence="2" type="ORF">L0635_12910</name>
</gene>
<dbReference type="RefSeq" id="WP_268902007.1">
    <property type="nucleotide sequence ID" value="NZ_JAKNQT010000003.1"/>
</dbReference>
<evidence type="ECO:0000256" key="1">
    <source>
        <dbReference type="SAM" id="SignalP"/>
    </source>
</evidence>
<dbReference type="Gene3D" id="2.60.120.10">
    <property type="entry name" value="Jelly Rolls"/>
    <property type="match status" value="1"/>
</dbReference>
<dbReference type="InterPro" id="IPR014710">
    <property type="entry name" value="RmlC-like_jellyroll"/>
</dbReference>
<proteinExistence type="predicted"/>
<organism evidence="2 3">
    <name type="scientific">Vreelandella janggokensis</name>
    <dbReference type="NCBI Taxonomy" id="370767"/>
    <lineage>
        <taxon>Bacteria</taxon>
        <taxon>Pseudomonadati</taxon>
        <taxon>Pseudomonadota</taxon>
        <taxon>Gammaproteobacteria</taxon>
        <taxon>Oceanospirillales</taxon>
        <taxon>Halomonadaceae</taxon>
        <taxon>Vreelandella</taxon>
    </lineage>
</organism>
<evidence type="ECO:0000313" key="2">
    <source>
        <dbReference type="EMBL" id="MCZ0927983.1"/>
    </source>
</evidence>
<comment type="caution">
    <text evidence="2">The sequence shown here is derived from an EMBL/GenBank/DDBJ whole genome shotgun (WGS) entry which is preliminary data.</text>
</comment>
<keyword evidence="1" id="KW-0732">Signal</keyword>
<name>A0ABT4IXU3_9GAMM</name>
<evidence type="ECO:0000313" key="3">
    <source>
        <dbReference type="Proteomes" id="UP001321125"/>
    </source>
</evidence>
<dbReference type="EMBL" id="JAKNQU010000004">
    <property type="protein sequence ID" value="MCZ0927983.1"/>
    <property type="molecule type" value="Genomic_DNA"/>
</dbReference>
<feature type="chain" id="PRO_5046468498" evidence="1">
    <location>
        <begin position="28"/>
        <end position="254"/>
    </location>
</feature>
<dbReference type="SUPFAM" id="SSF51182">
    <property type="entry name" value="RmlC-like cupins"/>
    <property type="match status" value="1"/>
</dbReference>
<dbReference type="InterPro" id="IPR011051">
    <property type="entry name" value="RmlC_Cupin_sf"/>
</dbReference>
<accession>A0ABT4IXU3</accession>
<dbReference type="CDD" id="cd20291">
    <property type="entry name" value="cupin_CucA-like"/>
    <property type="match status" value="1"/>
</dbReference>
<reference evidence="2 3" key="1">
    <citation type="submission" date="2022-02" db="EMBL/GenBank/DDBJ databases">
        <title>Study of halophilic communities from a Mexican lake.</title>
        <authorList>
            <person name="Hernandez-Soto L.M."/>
            <person name="Martinez-Abarca F."/>
            <person name="Ramirez-Saad H.C."/>
            <person name="Aguirre-Garrido J.F."/>
        </authorList>
    </citation>
    <scope>NUCLEOTIDE SEQUENCE [LARGE SCALE GENOMIC DNA]</scope>
    <source>
        <strain evidence="2 3">Hjan13</strain>
    </source>
</reference>
<sequence length="254" mass="28643">MQDKKKIRVPALLLTAMLILSVSSAQGGEDYEPFNFPELSKDANEPVVLGPAGETFDFIQTGKTTCGNYLFAKLVVPAHVGPPPHVHHWTDEWFYAPNGGFVIYMGQNRYPDLQSPPGAGAPKDTLHIVEMRPKELFYGERYIVHGFSNITDEPQELYLVWTPDTPDVSILPYFLNAGTIRDPNKPDQKPDFMSSIRLVSMAPKYGINQSANFWQYVEKVIEIDQDHDMPDNREKLLELLASNNDCRADDGTEK</sequence>
<dbReference type="Proteomes" id="UP001321125">
    <property type="component" value="Unassembled WGS sequence"/>
</dbReference>
<protein>
    <submittedName>
        <fullName evidence="2">Cupin domain-containing protein</fullName>
    </submittedName>
</protein>
<feature type="signal peptide" evidence="1">
    <location>
        <begin position="1"/>
        <end position="27"/>
    </location>
</feature>